<comment type="caution">
    <text evidence="1">The sequence shown here is derived from an EMBL/GenBank/DDBJ whole genome shotgun (WGS) entry which is preliminary data.</text>
</comment>
<name>A0ACB8N8G1_CITSI</name>
<keyword evidence="1" id="KW-0675">Receptor</keyword>
<keyword evidence="2" id="KW-1185">Reference proteome</keyword>
<evidence type="ECO:0000313" key="2">
    <source>
        <dbReference type="Proteomes" id="UP000829398"/>
    </source>
</evidence>
<dbReference type="Proteomes" id="UP000829398">
    <property type="component" value="Chromosome 2"/>
</dbReference>
<accession>A0ACB8N8G1</accession>
<keyword evidence="1" id="KW-0418">Kinase</keyword>
<organism evidence="1 2">
    <name type="scientific">Citrus sinensis</name>
    <name type="common">Sweet orange</name>
    <name type="synonym">Citrus aurantium var. sinensis</name>
    <dbReference type="NCBI Taxonomy" id="2711"/>
    <lineage>
        <taxon>Eukaryota</taxon>
        <taxon>Viridiplantae</taxon>
        <taxon>Streptophyta</taxon>
        <taxon>Embryophyta</taxon>
        <taxon>Tracheophyta</taxon>
        <taxon>Spermatophyta</taxon>
        <taxon>Magnoliopsida</taxon>
        <taxon>eudicotyledons</taxon>
        <taxon>Gunneridae</taxon>
        <taxon>Pentapetalae</taxon>
        <taxon>rosids</taxon>
        <taxon>malvids</taxon>
        <taxon>Sapindales</taxon>
        <taxon>Rutaceae</taxon>
        <taxon>Aurantioideae</taxon>
        <taxon>Citrus</taxon>
    </lineage>
</organism>
<sequence length="612" mass="67204">MQDLKASFVIPKRLKWSDPDPCQWSHVICSDDGQVTNIELQDQNRKGTVPPILKKLSSMAVMYLENNQLRGPIPSLVGYLTNVRSLEFFSAYEANISGTIPDFIGTDTFPQLSYLDLGNNNLQGTIPSSFGMSSVQTLLLNGQRNISNLSTLEDLSLGHNKLTGIFPVSSFNNHPKLTTLNLTNNLLQGPTPRFNNSKLTVDMRTGSNCFCLDDPGLACDSRVNILLSIAESMGYPEVLAESRKGNDPCPTYKYWKGISCDIGGNITGIKNVVVITDGNPDVEKESNSPGSPPGSGSKIQILGITLGSVIGDFCGLFVVGLGVFLYIRNKKSSETVPIQVLRPRICGISVVHSVDFGDMAIPIQVLRNATNNFSEENRLGRGGVGTVYKGELKDGTEVGVKRMELGSVTEQGIAQFESEITVLTKVRHCHVRLLVYELMPQGTLGRHLFNWEEEGLEPLEWNTRLNIALDVARGVEDLKPSNILLGDDMRVADFGLVRLVPENGKHSILTKVAGTFGYLAPEYIVTGRITAKVDVYSFGMILMDLITGRKVVDATHSDPEYIIHLATWFQKMHKNHDTFQMAIDKTIQLDEENLANVSTVAELGDHCCANEP</sequence>
<proteinExistence type="predicted"/>
<evidence type="ECO:0000313" key="1">
    <source>
        <dbReference type="EMBL" id="KAH9794399.1"/>
    </source>
</evidence>
<reference evidence="2" key="1">
    <citation type="journal article" date="2023" name="Hortic. Res.">
        <title>A chromosome-level phased genome enabling allele-level studies in sweet orange: a case study on citrus Huanglongbing tolerance.</title>
        <authorList>
            <person name="Wu B."/>
            <person name="Yu Q."/>
            <person name="Deng Z."/>
            <person name="Duan Y."/>
            <person name="Luo F."/>
            <person name="Gmitter F. Jr."/>
        </authorList>
    </citation>
    <scope>NUCLEOTIDE SEQUENCE [LARGE SCALE GENOMIC DNA]</scope>
    <source>
        <strain evidence="2">cv. Valencia</strain>
    </source>
</reference>
<gene>
    <name evidence="1" type="ORF">KPL71_004883</name>
</gene>
<keyword evidence="1" id="KW-0808">Transferase</keyword>
<protein>
    <submittedName>
        <fullName evidence="1">Receptor protein kinase TMK1</fullName>
    </submittedName>
</protein>
<dbReference type="EMBL" id="CM039171">
    <property type="protein sequence ID" value="KAH9794399.1"/>
    <property type="molecule type" value="Genomic_DNA"/>
</dbReference>